<dbReference type="PANTHER" id="PTHR20836">
    <property type="entry name" value="DIHYDRODIPICOLINATE REDUCTASE"/>
    <property type="match status" value="1"/>
</dbReference>
<feature type="domain" description="Dihydrodipicolinate reductase N-terminal" evidence="12">
    <location>
        <begin position="1"/>
        <end position="127"/>
    </location>
</feature>
<evidence type="ECO:0000259" key="12">
    <source>
        <dbReference type="Pfam" id="PF01113"/>
    </source>
</evidence>
<evidence type="ECO:0000256" key="3">
    <source>
        <dbReference type="ARBA" id="ARBA00022857"/>
    </source>
</evidence>
<keyword evidence="3" id="KW-0521">NADP</keyword>
<dbReference type="InterPro" id="IPR000846">
    <property type="entry name" value="DapB_N"/>
</dbReference>
<comment type="catalytic activity">
    <reaction evidence="10">
        <text>(S)-2,3,4,5-tetrahydrodipicolinate + NADP(+) + H2O = (2S,4S)-4-hydroxy-2,3,4,5-tetrahydrodipicolinate + NADPH + H(+)</text>
        <dbReference type="Rhea" id="RHEA:35331"/>
        <dbReference type="ChEBI" id="CHEBI:15377"/>
        <dbReference type="ChEBI" id="CHEBI:15378"/>
        <dbReference type="ChEBI" id="CHEBI:16845"/>
        <dbReference type="ChEBI" id="CHEBI:57783"/>
        <dbReference type="ChEBI" id="CHEBI:58349"/>
        <dbReference type="ChEBI" id="CHEBI:67139"/>
        <dbReference type="EC" id="1.17.1.8"/>
    </reaction>
</comment>
<evidence type="ECO:0000256" key="4">
    <source>
        <dbReference type="ARBA" id="ARBA00022915"/>
    </source>
</evidence>
<dbReference type="InterPro" id="IPR023940">
    <property type="entry name" value="DHDPR_bac"/>
</dbReference>
<name>A0AAE3EHV2_9SPIR</name>
<evidence type="ECO:0000256" key="2">
    <source>
        <dbReference type="ARBA" id="ARBA00022605"/>
    </source>
</evidence>
<evidence type="ECO:0000259" key="13">
    <source>
        <dbReference type="Pfam" id="PF05173"/>
    </source>
</evidence>
<keyword evidence="15" id="KW-1185">Reference proteome</keyword>
<comment type="pathway">
    <text evidence="8">Amino-acid biosynthesis; L-lysine biosynthesis via DAP pathway; (S)-tetrahydrodipicolinate from L-aspartate: step 4/4.</text>
</comment>
<keyword evidence="4" id="KW-0220">Diaminopimelate biosynthesis</keyword>
<dbReference type="Pfam" id="PF01113">
    <property type="entry name" value="DapB_N"/>
    <property type="match status" value="1"/>
</dbReference>
<dbReference type="InterPro" id="IPR022663">
    <property type="entry name" value="DapB_C"/>
</dbReference>
<evidence type="ECO:0000256" key="10">
    <source>
        <dbReference type="ARBA" id="ARBA00049080"/>
    </source>
</evidence>
<dbReference type="Gene3D" id="3.40.50.720">
    <property type="entry name" value="NAD(P)-binding Rossmann-like Domain"/>
    <property type="match status" value="1"/>
</dbReference>
<dbReference type="Pfam" id="PF05173">
    <property type="entry name" value="DapB_C"/>
    <property type="match status" value="1"/>
</dbReference>
<dbReference type="SUPFAM" id="SSF51735">
    <property type="entry name" value="NAD(P)-binding Rossmann-fold domains"/>
    <property type="match status" value="1"/>
</dbReference>
<dbReference type="RefSeq" id="WP_269062459.1">
    <property type="nucleotide sequence ID" value="NZ_JAINWA010000003.1"/>
</dbReference>
<dbReference type="Gene3D" id="3.30.360.10">
    <property type="entry name" value="Dihydrodipicolinate Reductase, domain 2"/>
    <property type="match status" value="1"/>
</dbReference>
<evidence type="ECO:0000313" key="15">
    <source>
        <dbReference type="Proteomes" id="UP001198163"/>
    </source>
</evidence>
<dbReference type="PANTHER" id="PTHR20836:SF0">
    <property type="entry name" value="4-HYDROXY-TETRAHYDRODIPICOLINATE REDUCTASE 1, CHLOROPLASTIC-RELATED"/>
    <property type="match status" value="1"/>
</dbReference>
<dbReference type="SUPFAM" id="SSF55347">
    <property type="entry name" value="Glyceraldehyde-3-phosphate dehydrogenase-like, C-terminal domain"/>
    <property type="match status" value="1"/>
</dbReference>
<feature type="domain" description="Dihydrodipicolinate reductase C-terminal" evidence="13">
    <location>
        <begin position="131"/>
        <end position="243"/>
    </location>
</feature>
<accession>A0AAE3EHV2</accession>
<dbReference type="GO" id="GO:0009089">
    <property type="term" value="P:lysine biosynthetic process via diaminopimelate"/>
    <property type="evidence" value="ECO:0007669"/>
    <property type="project" value="InterPro"/>
</dbReference>
<keyword evidence="6" id="KW-0520">NAD</keyword>
<dbReference type="AlphaFoldDB" id="A0AAE3EHV2"/>
<evidence type="ECO:0000256" key="8">
    <source>
        <dbReference type="ARBA" id="ARBA00037922"/>
    </source>
</evidence>
<dbReference type="EC" id="1.17.1.8" evidence="9"/>
<dbReference type="InterPro" id="IPR036291">
    <property type="entry name" value="NAD(P)-bd_dom_sf"/>
</dbReference>
<evidence type="ECO:0000256" key="7">
    <source>
        <dbReference type="ARBA" id="ARBA00023154"/>
    </source>
</evidence>
<comment type="caution">
    <text evidence="14">The sequence shown here is derived from an EMBL/GenBank/DDBJ whole genome shotgun (WGS) entry which is preliminary data.</text>
</comment>
<comment type="similarity">
    <text evidence="1">Belongs to the DapB family.</text>
</comment>
<evidence type="ECO:0000256" key="1">
    <source>
        <dbReference type="ARBA" id="ARBA00006642"/>
    </source>
</evidence>
<keyword evidence="2" id="KW-0028">Amino-acid biosynthesis</keyword>
<evidence type="ECO:0000256" key="11">
    <source>
        <dbReference type="ARBA" id="ARBA00049396"/>
    </source>
</evidence>
<gene>
    <name evidence="14" type="ORF">K7J14_11385</name>
</gene>
<dbReference type="GO" id="GO:0008839">
    <property type="term" value="F:4-hydroxy-tetrahydrodipicolinate reductase"/>
    <property type="evidence" value="ECO:0007669"/>
    <property type="project" value="UniProtKB-EC"/>
</dbReference>
<protein>
    <recommendedName>
        <fullName evidence="9">4-hydroxy-tetrahydrodipicolinate reductase</fullName>
        <ecNumber evidence="9">1.17.1.8</ecNumber>
    </recommendedName>
</protein>
<comment type="catalytic activity">
    <reaction evidence="11">
        <text>(S)-2,3,4,5-tetrahydrodipicolinate + NAD(+) + H2O = (2S,4S)-4-hydroxy-2,3,4,5-tetrahydrodipicolinate + NADH + H(+)</text>
        <dbReference type="Rhea" id="RHEA:35323"/>
        <dbReference type="ChEBI" id="CHEBI:15377"/>
        <dbReference type="ChEBI" id="CHEBI:15378"/>
        <dbReference type="ChEBI" id="CHEBI:16845"/>
        <dbReference type="ChEBI" id="CHEBI:57540"/>
        <dbReference type="ChEBI" id="CHEBI:57945"/>
        <dbReference type="ChEBI" id="CHEBI:67139"/>
        <dbReference type="EC" id="1.17.1.8"/>
    </reaction>
</comment>
<evidence type="ECO:0000256" key="9">
    <source>
        <dbReference type="ARBA" id="ARBA00038983"/>
    </source>
</evidence>
<keyword evidence="7" id="KW-0457">Lysine biosynthesis</keyword>
<dbReference type="GO" id="GO:0019877">
    <property type="term" value="P:diaminopimelate biosynthetic process"/>
    <property type="evidence" value="ECO:0007669"/>
    <property type="project" value="UniProtKB-KW"/>
</dbReference>
<dbReference type="CDD" id="cd02274">
    <property type="entry name" value="DHDPR_N"/>
    <property type="match status" value="1"/>
</dbReference>
<evidence type="ECO:0000256" key="6">
    <source>
        <dbReference type="ARBA" id="ARBA00023027"/>
    </source>
</evidence>
<reference evidence="14" key="1">
    <citation type="submission" date="2021-08" db="EMBL/GenBank/DDBJ databases">
        <title>Comparative analyses of Brucepasteria parasyntrophica and Teretinema zuelzerae.</title>
        <authorList>
            <person name="Song Y."/>
            <person name="Brune A."/>
        </authorList>
    </citation>
    <scope>NUCLEOTIDE SEQUENCE</scope>
    <source>
        <strain evidence="14">DSM 1903</strain>
    </source>
</reference>
<dbReference type="Proteomes" id="UP001198163">
    <property type="component" value="Unassembled WGS sequence"/>
</dbReference>
<sequence length="258" mass="28764">MKVGLFGFGRTGRLVAEEIINDPDCTLTWVVRKSDKNNHEYASDFLGFPKNRQGYFFSMEETKDPEFFCNNPVDVIIDFSSTQGLYEYAHAADCGIHIVSAISHFEQPEIDFLKKLSEKTAVLYSANITLGINFLLVASQILQQIVPNADIEVIEEHFRQKKGVSGSALKIAEKLNLDPVQHINSIRVGGIVGKHEVVFGLPNQTIRIAHDVISRCAFGAGALFAARAIKDQKTGFFTMEELMRAAFIEKIAVNRILV</sequence>
<evidence type="ECO:0000256" key="5">
    <source>
        <dbReference type="ARBA" id="ARBA00023002"/>
    </source>
</evidence>
<evidence type="ECO:0000313" key="14">
    <source>
        <dbReference type="EMBL" id="MCD1655295.1"/>
    </source>
</evidence>
<keyword evidence="5" id="KW-0560">Oxidoreductase</keyword>
<dbReference type="EMBL" id="JAINWA010000003">
    <property type="protein sequence ID" value="MCD1655295.1"/>
    <property type="molecule type" value="Genomic_DNA"/>
</dbReference>
<organism evidence="14 15">
    <name type="scientific">Teretinema zuelzerae</name>
    <dbReference type="NCBI Taxonomy" id="156"/>
    <lineage>
        <taxon>Bacteria</taxon>
        <taxon>Pseudomonadati</taxon>
        <taxon>Spirochaetota</taxon>
        <taxon>Spirochaetia</taxon>
        <taxon>Spirochaetales</taxon>
        <taxon>Treponemataceae</taxon>
        <taxon>Teretinema</taxon>
    </lineage>
</organism>
<dbReference type="GO" id="GO:0005829">
    <property type="term" value="C:cytosol"/>
    <property type="evidence" value="ECO:0007669"/>
    <property type="project" value="TreeGrafter"/>
</dbReference>
<dbReference type="PIRSF" id="PIRSF000161">
    <property type="entry name" value="DHPR"/>
    <property type="match status" value="1"/>
</dbReference>
<proteinExistence type="inferred from homology"/>